<keyword evidence="2" id="KW-1185">Reference proteome</keyword>
<dbReference type="EMBL" id="JAOVZO020000015">
    <property type="protein sequence ID" value="MDC8013017.1"/>
    <property type="molecule type" value="Genomic_DNA"/>
</dbReference>
<sequence length="123" mass="13288">MLTAFAIAAWAASADETRLFRETVARQSHVLVAQCRAADRRRALVYLADGGALYAELESADAVALLADLAFDANGQRSFETNGGVETYTKVGARIDAMLRLPARFVRPAQLADALSEKIDACR</sequence>
<dbReference type="Proteomes" id="UP001139971">
    <property type="component" value="Unassembled WGS sequence"/>
</dbReference>
<evidence type="ECO:0000313" key="2">
    <source>
        <dbReference type="Proteomes" id="UP001139971"/>
    </source>
</evidence>
<proteinExistence type="predicted"/>
<evidence type="ECO:0000313" key="1">
    <source>
        <dbReference type="EMBL" id="MDC8013017.1"/>
    </source>
</evidence>
<reference evidence="1" key="1">
    <citation type="submission" date="2023-02" db="EMBL/GenBank/DDBJ databases">
        <title>Tahibacter soli sp. nov. isolated from soil.</title>
        <authorList>
            <person name="Baek J.H."/>
            <person name="Lee J.K."/>
            <person name="Choi D.G."/>
            <person name="Jeon C.O."/>
        </authorList>
    </citation>
    <scope>NUCLEOTIDE SEQUENCE</scope>
    <source>
        <strain evidence="1">BL</strain>
    </source>
</reference>
<accession>A0A9X4BJ94</accession>
<comment type="caution">
    <text evidence="1">The sequence shown here is derived from an EMBL/GenBank/DDBJ whole genome shotgun (WGS) entry which is preliminary data.</text>
</comment>
<gene>
    <name evidence="1" type="ORF">OD750_010720</name>
</gene>
<protein>
    <submittedName>
        <fullName evidence="1">Uncharacterized protein</fullName>
    </submittedName>
</protein>
<dbReference type="AlphaFoldDB" id="A0A9X4BJ94"/>
<name>A0A9X4BJ94_9GAMM</name>
<organism evidence="1 2">
    <name type="scientific">Tahibacter soli</name>
    <dbReference type="NCBI Taxonomy" id="2983605"/>
    <lineage>
        <taxon>Bacteria</taxon>
        <taxon>Pseudomonadati</taxon>
        <taxon>Pseudomonadota</taxon>
        <taxon>Gammaproteobacteria</taxon>
        <taxon>Lysobacterales</taxon>
        <taxon>Rhodanobacteraceae</taxon>
        <taxon>Tahibacter</taxon>
    </lineage>
</organism>
<dbReference type="RefSeq" id="WP_263544706.1">
    <property type="nucleotide sequence ID" value="NZ_JAOVZO020000015.1"/>
</dbReference>